<accession>A0A7Y3Z4Z4</accession>
<sequence length="440" mass="48644">MVISVSQLSKSFSLASRPWQRLRQALWPRNTDERFYALKDINFHADKGETVGIVGHNGSGKSTLLQLICGVMQPDQGNVQIEGRVAALLELGSGFNPEFTGRQNVYFNAQLLGLSKAEVAERFEDILAFADIGTFIDQPVKSYSSGMMLRLAFSVVMHIDPDILIVDEALAVGDDAFQRKCHAKLRQLQAKGATLLFVSHSAGQVIELCDRAVLLDHGELLMEGSPKQVVQQYHKLLHMHGPERETYRQQIKDGLREDTDNKPKSKQISVSKGAFDPSIKPASTIWYQSQGAVIGEPHIENLDGEAVNLLTAGEEYDYVYQVHFEREAFEVGGGMMIKTVSGLEIAGATTTRNHQMRIPYVAAEQTIEMRFRFSCNLPNGSYFLNCGCSALVEGERQFLHRGVDAAMFTVIEQSSHVTGAVDLVKKITSKPLVTEGSHAS</sequence>
<dbReference type="Gene3D" id="2.70.50.60">
    <property type="entry name" value="abc- transporter (atp binding component) like domain"/>
    <property type="match status" value="1"/>
</dbReference>
<evidence type="ECO:0000256" key="5">
    <source>
        <dbReference type="SAM" id="MobiDB-lite"/>
    </source>
</evidence>
<dbReference type="SMART" id="SM00382">
    <property type="entry name" value="AAA"/>
    <property type="match status" value="1"/>
</dbReference>
<evidence type="ECO:0000256" key="2">
    <source>
        <dbReference type="ARBA" id="ARBA00022448"/>
    </source>
</evidence>
<comment type="similarity">
    <text evidence="1">Belongs to the ABC transporter superfamily.</text>
</comment>
<dbReference type="SUPFAM" id="SSF52540">
    <property type="entry name" value="P-loop containing nucleoside triphosphate hydrolases"/>
    <property type="match status" value="1"/>
</dbReference>
<keyword evidence="4 7" id="KW-0067">ATP-binding</keyword>
<dbReference type="Gene3D" id="3.40.50.300">
    <property type="entry name" value="P-loop containing nucleotide triphosphate hydrolases"/>
    <property type="match status" value="1"/>
</dbReference>
<dbReference type="AlphaFoldDB" id="A0A7Y3Z4Z4"/>
<dbReference type="PANTHER" id="PTHR46743">
    <property type="entry name" value="TEICHOIC ACIDS EXPORT ATP-BINDING PROTEIN TAGH"/>
    <property type="match status" value="1"/>
</dbReference>
<dbReference type="GO" id="GO:0016020">
    <property type="term" value="C:membrane"/>
    <property type="evidence" value="ECO:0007669"/>
    <property type="project" value="InterPro"/>
</dbReference>
<gene>
    <name evidence="7" type="ORF">F0262_00835</name>
</gene>
<evidence type="ECO:0000259" key="6">
    <source>
        <dbReference type="PROSITE" id="PS50893"/>
    </source>
</evidence>
<dbReference type="InterPro" id="IPR027417">
    <property type="entry name" value="P-loop_NTPase"/>
</dbReference>
<dbReference type="InterPro" id="IPR029439">
    <property type="entry name" value="Wzt_C"/>
</dbReference>
<name>A0A7Y3Z4Z4_9VIBR</name>
<feature type="region of interest" description="Disordered" evidence="5">
    <location>
        <begin position="255"/>
        <end position="274"/>
    </location>
</feature>
<proteinExistence type="inferred from homology"/>
<keyword evidence="2" id="KW-0813">Transport</keyword>
<dbReference type="InterPro" id="IPR015860">
    <property type="entry name" value="ABC_transpr_TagH-like"/>
</dbReference>
<evidence type="ECO:0000256" key="1">
    <source>
        <dbReference type="ARBA" id="ARBA00005417"/>
    </source>
</evidence>
<keyword evidence="3" id="KW-0547">Nucleotide-binding</keyword>
<organism evidence="7 8">
    <name type="scientific">Vibrio rotiferianus</name>
    <dbReference type="NCBI Taxonomy" id="190895"/>
    <lineage>
        <taxon>Bacteria</taxon>
        <taxon>Pseudomonadati</taxon>
        <taxon>Pseudomonadota</taxon>
        <taxon>Gammaproteobacteria</taxon>
        <taxon>Vibrionales</taxon>
        <taxon>Vibrionaceae</taxon>
        <taxon>Vibrio</taxon>
    </lineage>
</organism>
<dbReference type="Pfam" id="PF14524">
    <property type="entry name" value="Wzt_C"/>
    <property type="match status" value="1"/>
</dbReference>
<evidence type="ECO:0000313" key="8">
    <source>
        <dbReference type="Proteomes" id="UP000572072"/>
    </source>
</evidence>
<dbReference type="CDD" id="cd10147">
    <property type="entry name" value="Wzt_C-like"/>
    <property type="match status" value="1"/>
</dbReference>
<evidence type="ECO:0000256" key="4">
    <source>
        <dbReference type="ARBA" id="ARBA00022840"/>
    </source>
</evidence>
<dbReference type="GO" id="GO:0016887">
    <property type="term" value="F:ATP hydrolysis activity"/>
    <property type="evidence" value="ECO:0007669"/>
    <property type="project" value="InterPro"/>
</dbReference>
<dbReference type="InterPro" id="IPR003593">
    <property type="entry name" value="AAA+_ATPase"/>
</dbReference>
<dbReference type="GO" id="GO:0005524">
    <property type="term" value="F:ATP binding"/>
    <property type="evidence" value="ECO:0007669"/>
    <property type="project" value="UniProtKB-KW"/>
</dbReference>
<dbReference type="PROSITE" id="PS50893">
    <property type="entry name" value="ABC_TRANSPORTER_2"/>
    <property type="match status" value="1"/>
</dbReference>
<protein>
    <submittedName>
        <fullName evidence="7">ABC transporter ATP-binding protein</fullName>
    </submittedName>
</protein>
<dbReference type="CDD" id="cd03220">
    <property type="entry name" value="ABC_KpsT_Wzt"/>
    <property type="match status" value="1"/>
</dbReference>
<dbReference type="Pfam" id="PF00005">
    <property type="entry name" value="ABC_tran"/>
    <property type="match status" value="1"/>
</dbReference>
<evidence type="ECO:0000313" key="7">
    <source>
        <dbReference type="EMBL" id="NOH46609.1"/>
    </source>
</evidence>
<dbReference type="Proteomes" id="UP000572072">
    <property type="component" value="Unassembled WGS sequence"/>
</dbReference>
<dbReference type="EMBL" id="VTYN01000001">
    <property type="protein sequence ID" value="NOH46609.1"/>
    <property type="molecule type" value="Genomic_DNA"/>
</dbReference>
<dbReference type="InterPro" id="IPR003439">
    <property type="entry name" value="ABC_transporter-like_ATP-bd"/>
</dbReference>
<feature type="domain" description="ABC transporter" evidence="6">
    <location>
        <begin position="3"/>
        <end position="242"/>
    </location>
</feature>
<dbReference type="RefSeq" id="WP_171356782.1">
    <property type="nucleotide sequence ID" value="NZ_CP174456.1"/>
</dbReference>
<evidence type="ECO:0000256" key="3">
    <source>
        <dbReference type="ARBA" id="ARBA00022741"/>
    </source>
</evidence>
<reference evidence="7 8" key="1">
    <citation type="submission" date="2019-08" db="EMBL/GenBank/DDBJ databases">
        <title>Draft genome sequencing and comparative genomics of hatchery-associated Vibrios.</title>
        <authorList>
            <person name="Kehlet-Delgado H."/>
            <person name="Mueller R.S."/>
        </authorList>
    </citation>
    <scope>NUCLEOTIDE SEQUENCE [LARGE SCALE GENOMIC DNA]</scope>
    <source>
        <strain evidence="7 8">00-78-3</strain>
    </source>
</reference>
<comment type="caution">
    <text evidence="7">The sequence shown here is derived from an EMBL/GenBank/DDBJ whole genome shotgun (WGS) entry which is preliminary data.</text>
</comment>
<dbReference type="PANTHER" id="PTHR46743:SF2">
    <property type="entry name" value="TEICHOIC ACIDS EXPORT ATP-BINDING PROTEIN TAGH"/>
    <property type="match status" value="1"/>
</dbReference>
<dbReference type="InterPro" id="IPR050683">
    <property type="entry name" value="Bact_Polysacc_Export_ATP-bd"/>
</dbReference>
<dbReference type="GO" id="GO:0140359">
    <property type="term" value="F:ABC-type transporter activity"/>
    <property type="evidence" value="ECO:0007669"/>
    <property type="project" value="InterPro"/>
</dbReference>